<keyword evidence="3" id="KW-1185">Reference proteome</keyword>
<evidence type="ECO:0000313" key="3">
    <source>
        <dbReference type="Proteomes" id="UP001177003"/>
    </source>
</evidence>
<sequence>MIEMLYQMGYTGDISLLSKYKKFFLLECRMGYIPYCSRAYHRVQEDDTLQNVEEDTATTSERALTDNIPKVSSPPTSPIPTSNIFGNILKDPFQNLTTTPPSPPIIPPTLPMPSSPTTPTIPISFIAHQSPPSSIGQSLPQFSIPFSSPISIDSTTPSTPSISNPLENPLIKYVFEVIQNPGNPINISNTGHAIPKFIKDY</sequence>
<evidence type="ECO:0000256" key="1">
    <source>
        <dbReference type="SAM" id="MobiDB-lite"/>
    </source>
</evidence>
<dbReference type="AlphaFoldDB" id="A0AA36A1L4"/>
<name>A0AA36A1L4_LACSI</name>
<dbReference type="EMBL" id="OX465085">
    <property type="protein sequence ID" value="CAI9302358.1"/>
    <property type="molecule type" value="Genomic_DNA"/>
</dbReference>
<evidence type="ECO:0000313" key="2">
    <source>
        <dbReference type="EMBL" id="CAI9302358.1"/>
    </source>
</evidence>
<organism evidence="2 3">
    <name type="scientific">Lactuca saligna</name>
    <name type="common">Willowleaf lettuce</name>
    <dbReference type="NCBI Taxonomy" id="75948"/>
    <lineage>
        <taxon>Eukaryota</taxon>
        <taxon>Viridiplantae</taxon>
        <taxon>Streptophyta</taxon>
        <taxon>Embryophyta</taxon>
        <taxon>Tracheophyta</taxon>
        <taxon>Spermatophyta</taxon>
        <taxon>Magnoliopsida</taxon>
        <taxon>eudicotyledons</taxon>
        <taxon>Gunneridae</taxon>
        <taxon>Pentapetalae</taxon>
        <taxon>asterids</taxon>
        <taxon>campanulids</taxon>
        <taxon>Asterales</taxon>
        <taxon>Asteraceae</taxon>
        <taxon>Cichorioideae</taxon>
        <taxon>Cichorieae</taxon>
        <taxon>Lactucinae</taxon>
        <taxon>Lactuca</taxon>
    </lineage>
</organism>
<accession>A0AA36A1L4</accession>
<reference evidence="2" key="1">
    <citation type="submission" date="2023-04" db="EMBL/GenBank/DDBJ databases">
        <authorList>
            <person name="Vijverberg K."/>
            <person name="Xiong W."/>
            <person name="Schranz E."/>
        </authorList>
    </citation>
    <scope>NUCLEOTIDE SEQUENCE</scope>
</reference>
<protein>
    <submittedName>
        <fullName evidence="2">Uncharacterized protein</fullName>
    </submittedName>
</protein>
<proteinExistence type="predicted"/>
<feature type="region of interest" description="Disordered" evidence="1">
    <location>
        <begin position="56"/>
        <end position="76"/>
    </location>
</feature>
<gene>
    <name evidence="2" type="ORF">LSALG_LOCUS40850</name>
</gene>
<dbReference type="Proteomes" id="UP001177003">
    <property type="component" value="Chromosome 9"/>
</dbReference>